<comment type="similarity">
    <text evidence="1">Belongs to the MoaB/Mog family.</text>
</comment>
<accession>N6UVM8</accession>
<dbReference type="OrthoDB" id="205337at2157"/>
<dbReference type="CDD" id="cd00886">
    <property type="entry name" value="MogA_MoaB"/>
    <property type="match status" value="1"/>
</dbReference>
<dbReference type="NCBIfam" id="TIGR00177">
    <property type="entry name" value="molyb_syn"/>
    <property type="match status" value="1"/>
</dbReference>
<comment type="caution">
    <text evidence="4">The sequence shown here is derived from an EMBL/GenBank/DDBJ whole genome shotgun (WGS) entry which is preliminary data.</text>
</comment>
<dbReference type="Gene3D" id="3.40.980.10">
    <property type="entry name" value="MoaB/Mog-like domain"/>
    <property type="match status" value="1"/>
</dbReference>
<evidence type="ECO:0000313" key="5">
    <source>
        <dbReference type="Proteomes" id="UP000053695"/>
    </source>
</evidence>
<evidence type="ECO:0000259" key="3">
    <source>
        <dbReference type="SMART" id="SM00852"/>
    </source>
</evidence>
<evidence type="ECO:0000256" key="1">
    <source>
        <dbReference type="ARBA" id="ARBA00006112"/>
    </source>
</evidence>
<dbReference type="GO" id="GO:0005829">
    <property type="term" value="C:cytosol"/>
    <property type="evidence" value="ECO:0007669"/>
    <property type="project" value="TreeGrafter"/>
</dbReference>
<dbReference type="EMBL" id="APMM01000016">
    <property type="protein sequence ID" value="ENN96399.1"/>
    <property type="molecule type" value="Genomic_DNA"/>
</dbReference>
<keyword evidence="2" id="KW-0501">Molybdenum cofactor biosynthesis</keyword>
<dbReference type="PROSITE" id="PS01078">
    <property type="entry name" value="MOCF_BIOSYNTHESIS_1"/>
    <property type="match status" value="1"/>
</dbReference>
<dbReference type="AlphaFoldDB" id="N6UVM8"/>
<evidence type="ECO:0000313" key="4">
    <source>
        <dbReference type="EMBL" id="ENN96399.1"/>
    </source>
</evidence>
<evidence type="ECO:0000256" key="2">
    <source>
        <dbReference type="ARBA" id="ARBA00023150"/>
    </source>
</evidence>
<dbReference type="SMART" id="SM00852">
    <property type="entry name" value="MoCF_biosynth"/>
    <property type="match status" value="1"/>
</dbReference>
<dbReference type="InterPro" id="IPR001453">
    <property type="entry name" value="MoaB/Mog_dom"/>
</dbReference>
<dbReference type="GO" id="GO:0006777">
    <property type="term" value="P:Mo-molybdopterin cofactor biosynthetic process"/>
    <property type="evidence" value="ECO:0007669"/>
    <property type="project" value="UniProtKB-KW"/>
</dbReference>
<gene>
    <name evidence="4" type="ORF">J422_02449</name>
</gene>
<sequence>MHKRLDVRYAIITVSDSRFEKFIKGESFKDESGEFLKNELKAKYHLLIPDEKDMIKGAVRYLINKDDIDCVVLTGGTGIAKRDNTVEAVKEIIEKELEGFKIAFQILSYNEVGFSSILSRATAGIVKDKLVYAIPGSINACKTAVKIIKEESGHIIGHLREI</sequence>
<dbReference type="SUPFAM" id="SSF53218">
    <property type="entry name" value="Molybdenum cofactor biosynthesis proteins"/>
    <property type="match status" value="1"/>
</dbReference>
<feature type="domain" description="MoaB/Mog" evidence="3">
    <location>
        <begin position="10"/>
        <end position="155"/>
    </location>
</feature>
<dbReference type="InterPro" id="IPR036425">
    <property type="entry name" value="MoaB/Mog-like_dom_sf"/>
</dbReference>
<dbReference type="InterPro" id="IPR008284">
    <property type="entry name" value="MoCF_biosynth_CS"/>
</dbReference>
<reference evidence="4 5" key="1">
    <citation type="journal article" date="2013" name="Genome Announc.">
        <title>Draft Genome Sequence of a Highly Flagellated, Fast-Swimming Archaeon, Methanocaldococcus villosus Strain KIN24-T80 (DSM 22612).</title>
        <authorList>
            <person name="Thennarasu S."/>
            <person name="Polireddy D."/>
            <person name="Antony A."/>
            <person name="Yada M.R."/>
            <person name="Algarawi S."/>
            <person name="Sivakumar N."/>
        </authorList>
    </citation>
    <scope>NUCLEOTIDE SEQUENCE [LARGE SCALE GENOMIC DNA]</scope>
    <source>
        <strain evidence="4 5">KIN24-T80</strain>
    </source>
</reference>
<dbReference type="PANTHER" id="PTHR43232">
    <property type="entry name" value="MOLYBDENUM COFACTOR BIOSYNTHESIS PROTEIN B"/>
    <property type="match status" value="1"/>
</dbReference>
<dbReference type="PANTHER" id="PTHR43232:SF2">
    <property type="entry name" value="MOLYBDENUM COFACTOR BIOSYNTHESIS PROTEIN B"/>
    <property type="match status" value="1"/>
</dbReference>
<organism evidence="4 5">
    <name type="scientific">Methanocaldococcus villosus KIN24-T80</name>
    <dbReference type="NCBI Taxonomy" id="1069083"/>
    <lineage>
        <taxon>Archaea</taxon>
        <taxon>Methanobacteriati</taxon>
        <taxon>Methanobacteriota</taxon>
        <taxon>Methanomada group</taxon>
        <taxon>Methanococci</taxon>
        <taxon>Methanococcales</taxon>
        <taxon>Methanocaldococcaceae</taxon>
        <taxon>Methanocaldococcus</taxon>
    </lineage>
</organism>
<dbReference type="RefSeq" id="WP_004590429.1">
    <property type="nucleotide sequence ID" value="NZ_APMM01000016.1"/>
</dbReference>
<proteinExistence type="inferred from homology"/>
<dbReference type="Proteomes" id="UP000053695">
    <property type="component" value="Unassembled WGS sequence"/>
</dbReference>
<dbReference type="InterPro" id="IPR012245">
    <property type="entry name" value="MoaB"/>
</dbReference>
<dbReference type="STRING" id="1069083.GCA_000371805_00783"/>
<dbReference type="PIRSF" id="PIRSF006443">
    <property type="entry name" value="MoaB"/>
    <property type="match status" value="1"/>
</dbReference>
<dbReference type="Pfam" id="PF00994">
    <property type="entry name" value="MoCF_biosynth"/>
    <property type="match status" value="1"/>
</dbReference>
<protein>
    <submittedName>
        <fullName evidence="4">Molybdenum cofactor synthesis domain-containing protein</fullName>
    </submittedName>
</protein>
<keyword evidence="5" id="KW-1185">Reference proteome</keyword>
<dbReference type="PATRIC" id="fig|1069083.5.peg.479"/>
<name>N6UVM8_9EURY</name>